<feature type="region of interest" description="Disordered" evidence="1">
    <location>
        <begin position="1"/>
        <end position="61"/>
    </location>
</feature>
<dbReference type="Pfam" id="PF20149">
    <property type="entry name" value="DUF6532"/>
    <property type="match status" value="1"/>
</dbReference>
<dbReference type="InterPro" id="IPR045341">
    <property type="entry name" value="DUF6532"/>
</dbReference>
<feature type="compositionally biased region" description="Low complexity" evidence="1">
    <location>
        <begin position="1"/>
        <end position="27"/>
    </location>
</feature>
<feature type="non-terminal residue" evidence="3">
    <location>
        <position position="1"/>
    </location>
</feature>
<organism evidence="3 4">
    <name type="scientific">Mycena pura</name>
    <dbReference type="NCBI Taxonomy" id="153505"/>
    <lineage>
        <taxon>Eukaryota</taxon>
        <taxon>Fungi</taxon>
        <taxon>Dikarya</taxon>
        <taxon>Basidiomycota</taxon>
        <taxon>Agaricomycotina</taxon>
        <taxon>Agaricomycetes</taxon>
        <taxon>Agaricomycetidae</taxon>
        <taxon>Agaricales</taxon>
        <taxon>Marasmiineae</taxon>
        <taxon>Mycenaceae</taxon>
        <taxon>Mycena</taxon>
    </lineage>
</organism>
<feature type="compositionally biased region" description="Polar residues" evidence="1">
    <location>
        <begin position="34"/>
        <end position="56"/>
    </location>
</feature>
<evidence type="ECO:0000313" key="4">
    <source>
        <dbReference type="Proteomes" id="UP001219525"/>
    </source>
</evidence>
<evidence type="ECO:0000259" key="2">
    <source>
        <dbReference type="Pfam" id="PF20149"/>
    </source>
</evidence>
<feature type="domain" description="DUF6532" evidence="2">
    <location>
        <begin position="73"/>
        <end position="260"/>
    </location>
</feature>
<reference evidence="3" key="1">
    <citation type="submission" date="2023-03" db="EMBL/GenBank/DDBJ databases">
        <title>Massive genome expansion in bonnet fungi (Mycena s.s.) driven by repeated elements and novel gene families across ecological guilds.</title>
        <authorList>
            <consortium name="Lawrence Berkeley National Laboratory"/>
            <person name="Harder C.B."/>
            <person name="Miyauchi S."/>
            <person name="Viragh M."/>
            <person name="Kuo A."/>
            <person name="Thoen E."/>
            <person name="Andreopoulos B."/>
            <person name="Lu D."/>
            <person name="Skrede I."/>
            <person name="Drula E."/>
            <person name="Henrissat B."/>
            <person name="Morin E."/>
            <person name="Kohler A."/>
            <person name="Barry K."/>
            <person name="LaButti K."/>
            <person name="Morin E."/>
            <person name="Salamov A."/>
            <person name="Lipzen A."/>
            <person name="Mereny Z."/>
            <person name="Hegedus B."/>
            <person name="Baldrian P."/>
            <person name="Stursova M."/>
            <person name="Weitz H."/>
            <person name="Taylor A."/>
            <person name="Grigoriev I.V."/>
            <person name="Nagy L.G."/>
            <person name="Martin F."/>
            <person name="Kauserud H."/>
        </authorList>
    </citation>
    <scope>NUCLEOTIDE SEQUENCE</scope>
    <source>
        <strain evidence="3">9144</strain>
    </source>
</reference>
<dbReference type="EMBL" id="JARJCW010000019">
    <property type="protein sequence ID" value="KAJ7214502.1"/>
    <property type="molecule type" value="Genomic_DNA"/>
</dbReference>
<sequence>HPGPRSSSPQTARSSSPQAARPSSPQAGEKRPRSPSQNSDDLRSTQSPRVGTSSNRLRAKDLDDETREYANCAIDIFRCDVAAVEGFPDLSKGTEMVKDAWKATCEDLGKRVLSPSIAKMILNRAAQTRGELKTKTRPFTEALFDSGNNKKTLAANRAKAEFLKDGFRFAFACAQDTEMKTGLYKAAIIQKVANAMWFANSRDEGPSHPEVFNPFPIKALALVLTAIENTIDEYMTGMRIDIPFTAAEYRPVYESHVKSLLLFAENGAKYQLMEKILTRIHKVGRFHSGAQPLVSATKPTISQEVLDAALAEYEAGGDDSDEDDD</sequence>
<gene>
    <name evidence="3" type="ORF">GGX14DRAFT_360216</name>
</gene>
<proteinExistence type="predicted"/>
<dbReference type="Proteomes" id="UP001219525">
    <property type="component" value="Unassembled WGS sequence"/>
</dbReference>
<comment type="caution">
    <text evidence="3">The sequence shown here is derived from an EMBL/GenBank/DDBJ whole genome shotgun (WGS) entry which is preliminary data.</text>
</comment>
<evidence type="ECO:0000313" key="3">
    <source>
        <dbReference type="EMBL" id="KAJ7214502.1"/>
    </source>
</evidence>
<protein>
    <recommendedName>
        <fullName evidence="2">DUF6532 domain-containing protein</fullName>
    </recommendedName>
</protein>
<name>A0AAD6VK80_9AGAR</name>
<accession>A0AAD6VK80</accession>
<evidence type="ECO:0000256" key="1">
    <source>
        <dbReference type="SAM" id="MobiDB-lite"/>
    </source>
</evidence>
<dbReference type="AlphaFoldDB" id="A0AAD6VK80"/>
<keyword evidence="4" id="KW-1185">Reference proteome</keyword>